<evidence type="ECO:0000313" key="1">
    <source>
        <dbReference type="EMBL" id="JAH25056.1"/>
    </source>
</evidence>
<proteinExistence type="predicted"/>
<sequence>MYTYMCTCTPITYHIIRPQDPVLLKCPCIMYNNSFIWIQA</sequence>
<name>A0A0E9R7C1_ANGAN</name>
<reference evidence="1" key="2">
    <citation type="journal article" date="2015" name="Fish Shellfish Immunol.">
        <title>Early steps in the European eel (Anguilla anguilla)-Vibrio vulnificus interaction in the gills: Role of the RtxA13 toxin.</title>
        <authorList>
            <person name="Callol A."/>
            <person name="Pajuelo D."/>
            <person name="Ebbesson L."/>
            <person name="Teles M."/>
            <person name="MacKenzie S."/>
            <person name="Amaro C."/>
        </authorList>
    </citation>
    <scope>NUCLEOTIDE SEQUENCE</scope>
</reference>
<dbReference type="EMBL" id="GBXM01083521">
    <property type="protein sequence ID" value="JAH25056.1"/>
    <property type="molecule type" value="Transcribed_RNA"/>
</dbReference>
<accession>A0A0E9R7C1</accession>
<organism evidence="1">
    <name type="scientific">Anguilla anguilla</name>
    <name type="common">European freshwater eel</name>
    <name type="synonym">Muraena anguilla</name>
    <dbReference type="NCBI Taxonomy" id="7936"/>
    <lineage>
        <taxon>Eukaryota</taxon>
        <taxon>Metazoa</taxon>
        <taxon>Chordata</taxon>
        <taxon>Craniata</taxon>
        <taxon>Vertebrata</taxon>
        <taxon>Euteleostomi</taxon>
        <taxon>Actinopterygii</taxon>
        <taxon>Neopterygii</taxon>
        <taxon>Teleostei</taxon>
        <taxon>Anguilliformes</taxon>
        <taxon>Anguillidae</taxon>
        <taxon>Anguilla</taxon>
    </lineage>
</organism>
<dbReference type="AlphaFoldDB" id="A0A0E9R7C1"/>
<protein>
    <submittedName>
        <fullName evidence="1">Uncharacterized protein</fullName>
    </submittedName>
</protein>
<reference evidence="1" key="1">
    <citation type="submission" date="2014-11" db="EMBL/GenBank/DDBJ databases">
        <authorList>
            <person name="Amaro Gonzalez C."/>
        </authorList>
    </citation>
    <scope>NUCLEOTIDE SEQUENCE</scope>
</reference>